<dbReference type="OrthoDB" id="7873102at2"/>
<dbReference type="RefSeq" id="WP_020038517.1">
    <property type="nucleotide sequence ID" value="NZ_KE557278.1"/>
</dbReference>
<evidence type="ECO:0000313" key="1">
    <source>
        <dbReference type="EMBL" id="EPX79643.1"/>
    </source>
</evidence>
<protein>
    <submittedName>
        <fullName evidence="1">Uncharacterized protein</fullName>
    </submittedName>
</protein>
<evidence type="ECO:0000313" key="2">
    <source>
        <dbReference type="Proteomes" id="UP000015347"/>
    </source>
</evidence>
<accession>S9QJA9</accession>
<name>S9QJA9_9RHOB</name>
<dbReference type="AlphaFoldDB" id="S9QJA9"/>
<keyword evidence="2" id="KW-1185">Reference proteome</keyword>
<dbReference type="STRING" id="1123237.Salmuc_05584"/>
<dbReference type="EMBL" id="APVH01000035">
    <property type="protein sequence ID" value="EPX79643.1"/>
    <property type="molecule type" value="Genomic_DNA"/>
</dbReference>
<reference evidence="2" key="1">
    <citation type="journal article" date="2014" name="Stand. Genomic Sci.">
        <title>Genome sequence of the exopolysaccharide-producing Salipiger mucosus type strain (DSM 16094(T)), a moderately halophilic member of the Roseobacter clade.</title>
        <authorList>
            <person name="Riedel T."/>
            <person name="Spring S."/>
            <person name="Fiebig A."/>
            <person name="Petersen J."/>
            <person name="Kyrpides N.C."/>
            <person name="Goker M."/>
            <person name="Klenk H.P."/>
        </authorList>
    </citation>
    <scope>NUCLEOTIDE SEQUENCE [LARGE SCALE GENOMIC DNA]</scope>
    <source>
        <strain evidence="2">DSM 16094</strain>
    </source>
</reference>
<gene>
    <name evidence="1" type="ORF">Salmuc_05584</name>
</gene>
<organism evidence="1 2">
    <name type="scientific">Salipiger mucosus DSM 16094</name>
    <dbReference type="NCBI Taxonomy" id="1123237"/>
    <lineage>
        <taxon>Bacteria</taxon>
        <taxon>Pseudomonadati</taxon>
        <taxon>Pseudomonadota</taxon>
        <taxon>Alphaproteobacteria</taxon>
        <taxon>Rhodobacterales</taxon>
        <taxon>Roseobacteraceae</taxon>
        <taxon>Salipiger</taxon>
    </lineage>
</organism>
<sequence>MLELEAHHTHLYPGAMGRVLSGRPDDGPVMLTLADGVRATGRLEGDRLLIEAHRTGRGTRIAAKAWRVAFDDDGFRVTARDTPPVDGSGAAG</sequence>
<dbReference type="Proteomes" id="UP000015347">
    <property type="component" value="Unassembled WGS sequence"/>
</dbReference>
<dbReference type="eggNOG" id="ENOG502ZJGT">
    <property type="taxonomic scope" value="Bacteria"/>
</dbReference>
<proteinExistence type="predicted"/>
<comment type="caution">
    <text evidence="1">The sequence shown here is derived from an EMBL/GenBank/DDBJ whole genome shotgun (WGS) entry which is preliminary data.</text>
</comment>
<dbReference type="HOGENOM" id="CLU_2411494_0_0_5"/>